<dbReference type="EMBL" id="CP015164">
    <property type="protein sequence ID" value="AOW47329.1"/>
    <property type="molecule type" value="Genomic_DNA"/>
</dbReference>
<evidence type="ECO:0000313" key="2">
    <source>
        <dbReference type="Proteomes" id="UP000175973"/>
    </source>
</evidence>
<dbReference type="AlphaFoldDB" id="A0A1D8QYB6"/>
<keyword evidence="2" id="KW-1185">Reference proteome</keyword>
<sequence length="102" mass="10373">MAMVACTILTDIQGIAPYMMIIMATAFGAAVAEARAHGRVLALVVAEVVAHQVEVPAGLEVAVIPAVVLEAAAVRVVMVVPAGAVMVAVVTDNFAKAACFKV</sequence>
<proteinExistence type="predicted"/>
<gene>
    <name evidence="1" type="ORF">A4S02_11735</name>
</gene>
<name>A0A1D8QYB6_9PROT</name>
<reference evidence="2" key="1">
    <citation type="submission" date="2016-04" db="EMBL/GenBank/DDBJ databases">
        <authorList>
            <person name="Jeon C.O."/>
            <person name="Cho G.Y."/>
            <person name="Jeong H.I."/>
            <person name="Kim K.H."/>
        </authorList>
    </citation>
    <scope>NUCLEOTIDE SEQUENCE [LARGE SCALE GENOMIC DNA]</scope>
    <source>
        <strain evidence="2">LMG 1590</strain>
    </source>
</reference>
<accession>A0A1D8QYB6</accession>
<protein>
    <submittedName>
        <fullName evidence="1">Uncharacterized protein</fullName>
    </submittedName>
</protein>
<dbReference type="KEGG" id="aasc:A4S02_11735"/>
<organism evidence="1 2">
    <name type="scientific">Acetobacter ascendens</name>
    <dbReference type="NCBI Taxonomy" id="481146"/>
    <lineage>
        <taxon>Bacteria</taxon>
        <taxon>Pseudomonadati</taxon>
        <taxon>Pseudomonadota</taxon>
        <taxon>Alphaproteobacteria</taxon>
        <taxon>Acetobacterales</taxon>
        <taxon>Acetobacteraceae</taxon>
        <taxon>Acetobacter</taxon>
    </lineage>
</organism>
<dbReference type="Proteomes" id="UP000175973">
    <property type="component" value="Chromosome"/>
</dbReference>
<evidence type="ECO:0000313" key="1">
    <source>
        <dbReference type="EMBL" id="AOW47329.1"/>
    </source>
</evidence>